<comment type="caution">
    <text evidence="1">The sequence shown here is derived from an EMBL/GenBank/DDBJ whole genome shotgun (WGS) entry which is preliminary data.</text>
</comment>
<organism evidence="1 2">
    <name type="scientific">Pleuronectes platessa</name>
    <name type="common">European plaice</name>
    <dbReference type="NCBI Taxonomy" id="8262"/>
    <lineage>
        <taxon>Eukaryota</taxon>
        <taxon>Metazoa</taxon>
        <taxon>Chordata</taxon>
        <taxon>Craniata</taxon>
        <taxon>Vertebrata</taxon>
        <taxon>Euteleostomi</taxon>
        <taxon>Actinopterygii</taxon>
        <taxon>Neopterygii</taxon>
        <taxon>Teleostei</taxon>
        <taxon>Neoteleostei</taxon>
        <taxon>Acanthomorphata</taxon>
        <taxon>Carangaria</taxon>
        <taxon>Pleuronectiformes</taxon>
        <taxon>Pleuronectoidei</taxon>
        <taxon>Pleuronectidae</taxon>
        <taxon>Pleuronectes</taxon>
    </lineage>
</organism>
<sequence>MCSDKELTLLFLYSSLPRQPSTQSATQPAIQLQLHIHPSSQQARPSPALPCPAQNWQPPGVIRMERRLGERRRGRVDFVPRGGRSEMEPLLSLPIEIHHYHQSAICWLGGVGQLVL</sequence>
<gene>
    <name evidence="1" type="ORF">PLEPLA_LOCUS25093</name>
</gene>
<dbReference type="EMBL" id="CADEAL010001979">
    <property type="protein sequence ID" value="CAB1437060.1"/>
    <property type="molecule type" value="Genomic_DNA"/>
</dbReference>
<name>A0A9N7YTM8_PLEPL</name>
<keyword evidence="2" id="KW-1185">Reference proteome</keyword>
<proteinExistence type="predicted"/>
<evidence type="ECO:0000313" key="1">
    <source>
        <dbReference type="EMBL" id="CAB1437060.1"/>
    </source>
</evidence>
<dbReference type="Proteomes" id="UP001153269">
    <property type="component" value="Unassembled WGS sequence"/>
</dbReference>
<accession>A0A9N7YTM8</accession>
<protein>
    <submittedName>
        <fullName evidence="1">Uncharacterized protein</fullName>
    </submittedName>
</protein>
<dbReference type="AlphaFoldDB" id="A0A9N7YTM8"/>
<reference evidence="1" key="1">
    <citation type="submission" date="2020-03" db="EMBL/GenBank/DDBJ databases">
        <authorList>
            <person name="Weist P."/>
        </authorList>
    </citation>
    <scope>NUCLEOTIDE SEQUENCE</scope>
</reference>
<evidence type="ECO:0000313" key="2">
    <source>
        <dbReference type="Proteomes" id="UP001153269"/>
    </source>
</evidence>